<dbReference type="InterPro" id="IPR000983">
    <property type="entry name" value="Bac_GSPG_pilin"/>
</dbReference>
<sequence length="152" mass="16390">MKNPDGFTLIEVMIVVAIISILAAIAIPNYNDYLIRSRITHATSQLAERRVRLEQFFQDNHLYYQAASGGNPAVMSPACDPNTTDTTTSTYFDFSCPGATATTYTLTATGKSSMTGFTYTVNQANVRQTTAVISGWGTPPVNCWVTSKGGGC</sequence>
<reference evidence="3" key="1">
    <citation type="submission" date="2014-02" db="EMBL/GenBank/DDBJ databases">
        <title>Expanding our view of genomic diversity in Candidatus Accumulibacter clades.</title>
        <authorList>
            <person name="Skennerton C.T."/>
            <person name="Barr J.J."/>
            <person name="Slater F.R."/>
            <person name="Bond P.L."/>
            <person name="Tyson G.W."/>
        </authorList>
    </citation>
    <scope>NUCLEOTIDE SEQUENCE [LARGE SCALE GENOMIC DNA]</scope>
</reference>
<keyword evidence="1" id="KW-0488">Methylation</keyword>
<dbReference type="Proteomes" id="UP000020218">
    <property type="component" value="Unassembled WGS sequence"/>
</dbReference>
<dbReference type="InterPro" id="IPR031982">
    <property type="entry name" value="PilE-like"/>
</dbReference>
<dbReference type="SUPFAM" id="SSF54523">
    <property type="entry name" value="Pili subunits"/>
    <property type="match status" value="1"/>
</dbReference>
<keyword evidence="4" id="KW-1185">Reference proteome</keyword>
<comment type="caution">
    <text evidence="3">The sequence shown here is derived from an EMBL/GenBank/DDBJ whole genome shotgun (WGS) entry which is preliminary data.</text>
</comment>
<protein>
    <submittedName>
        <fullName evidence="3">Serogroup C1</fullName>
    </submittedName>
</protein>
<dbReference type="GO" id="GO:0015628">
    <property type="term" value="P:protein secretion by the type II secretion system"/>
    <property type="evidence" value="ECO:0007669"/>
    <property type="project" value="InterPro"/>
</dbReference>
<dbReference type="GO" id="GO:0015627">
    <property type="term" value="C:type II protein secretion system complex"/>
    <property type="evidence" value="ECO:0007669"/>
    <property type="project" value="InterPro"/>
</dbReference>
<keyword evidence="2" id="KW-0472">Membrane</keyword>
<keyword evidence="2" id="KW-0812">Transmembrane</keyword>
<dbReference type="Gene3D" id="3.30.700.10">
    <property type="entry name" value="Glycoprotein, Type 4 Pilin"/>
    <property type="match status" value="1"/>
</dbReference>
<gene>
    <name evidence="3" type="primary">fimA_1</name>
    <name evidence="3" type="ORF">AW08_01040</name>
</gene>
<dbReference type="PRINTS" id="PR00813">
    <property type="entry name" value="BCTERIALGSPG"/>
</dbReference>
<accession>A0A011MFW7</accession>
<dbReference type="NCBIfam" id="TIGR02532">
    <property type="entry name" value="IV_pilin_GFxxxE"/>
    <property type="match status" value="1"/>
</dbReference>
<dbReference type="STRING" id="1454001.AW08_01040"/>
<feature type="transmembrane region" description="Helical" evidence="2">
    <location>
        <begin position="6"/>
        <end position="27"/>
    </location>
</feature>
<keyword evidence="2" id="KW-1133">Transmembrane helix</keyword>
<dbReference type="InterPro" id="IPR012902">
    <property type="entry name" value="N_methyl_site"/>
</dbReference>
<dbReference type="AlphaFoldDB" id="A0A011MFW7"/>
<evidence type="ECO:0000313" key="4">
    <source>
        <dbReference type="Proteomes" id="UP000020218"/>
    </source>
</evidence>
<evidence type="ECO:0000256" key="2">
    <source>
        <dbReference type="SAM" id="Phobius"/>
    </source>
</evidence>
<name>A0A011MFW7_9PROT</name>
<evidence type="ECO:0000256" key="1">
    <source>
        <dbReference type="ARBA" id="ARBA00022481"/>
    </source>
</evidence>
<dbReference type="EMBL" id="JFAX01000004">
    <property type="protein sequence ID" value="EXI68728.1"/>
    <property type="molecule type" value="Genomic_DNA"/>
</dbReference>
<dbReference type="PATRIC" id="fig|1454001.3.peg.985"/>
<proteinExistence type="predicted"/>
<organism evidence="3 4">
    <name type="scientific">Candidatus Accumulibacter adjunctus</name>
    <dbReference type="NCBI Taxonomy" id="1454001"/>
    <lineage>
        <taxon>Bacteria</taxon>
        <taxon>Pseudomonadati</taxon>
        <taxon>Pseudomonadota</taxon>
        <taxon>Betaproteobacteria</taxon>
        <taxon>Candidatus Accumulibacter</taxon>
    </lineage>
</organism>
<dbReference type="Pfam" id="PF07963">
    <property type="entry name" value="N_methyl"/>
    <property type="match status" value="1"/>
</dbReference>
<dbReference type="GO" id="GO:0043683">
    <property type="term" value="P:type IV pilus assembly"/>
    <property type="evidence" value="ECO:0007669"/>
    <property type="project" value="InterPro"/>
</dbReference>
<evidence type="ECO:0000313" key="3">
    <source>
        <dbReference type="EMBL" id="EXI68728.1"/>
    </source>
</evidence>
<dbReference type="Pfam" id="PF16732">
    <property type="entry name" value="ComP_DUS"/>
    <property type="match status" value="1"/>
</dbReference>
<dbReference type="InterPro" id="IPR045584">
    <property type="entry name" value="Pilin-like"/>
</dbReference>